<dbReference type="EMBL" id="VJMH01002307">
    <property type="protein sequence ID" value="KAF0709253.1"/>
    <property type="molecule type" value="Genomic_DNA"/>
</dbReference>
<proteinExistence type="predicted"/>
<evidence type="ECO:0000313" key="4">
    <source>
        <dbReference type="Proteomes" id="UP000332933"/>
    </source>
</evidence>
<dbReference type="EMBL" id="CAADRA010002309">
    <property type="protein sequence ID" value="VFT83039.1"/>
    <property type="molecule type" value="Genomic_DNA"/>
</dbReference>
<dbReference type="AlphaFoldDB" id="A0A485KFD6"/>
<gene>
    <name evidence="3" type="primary">Aste57867_6026</name>
    <name evidence="2" type="ORF">As57867_006012</name>
    <name evidence="3" type="ORF">ASTE57867_6026</name>
</gene>
<evidence type="ECO:0000313" key="3">
    <source>
        <dbReference type="EMBL" id="VFT83039.1"/>
    </source>
</evidence>
<feature type="signal peptide" evidence="1">
    <location>
        <begin position="1"/>
        <end position="35"/>
    </location>
</feature>
<evidence type="ECO:0000256" key="1">
    <source>
        <dbReference type="SAM" id="SignalP"/>
    </source>
</evidence>
<reference evidence="3 4" key="1">
    <citation type="submission" date="2019-03" db="EMBL/GenBank/DDBJ databases">
        <authorList>
            <person name="Gaulin E."/>
            <person name="Dumas B."/>
        </authorList>
    </citation>
    <scope>NUCLEOTIDE SEQUENCE [LARGE SCALE GENOMIC DNA]</scope>
    <source>
        <strain evidence="3">CBS 568.67</strain>
    </source>
</reference>
<protein>
    <submittedName>
        <fullName evidence="3">Aste57867_6026 protein</fullName>
    </submittedName>
</protein>
<name>A0A485KFD6_9STRA</name>
<accession>A0A485KFD6</accession>
<dbReference type="Proteomes" id="UP000332933">
    <property type="component" value="Unassembled WGS sequence"/>
</dbReference>
<feature type="chain" id="PRO_5036116014" evidence="1">
    <location>
        <begin position="36"/>
        <end position="108"/>
    </location>
</feature>
<reference evidence="2" key="2">
    <citation type="submission" date="2019-06" db="EMBL/GenBank/DDBJ databases">
        <title>Genomics analysis of Aphanomyces spp. identifies a new class of oomycete effector associated with host adaptation.</title>
        <authorList>
            <person name="Gaulin E."/>
        </authorList>
    </citation>
    <scope>NUCLEOTIDE SEQUENCE</scope>
    <source>
        <strain evidence="2">CBS 578.67</strain>
    </source>
</reference>
<keyword evidence="1" id="KW-0732">Signal</keyword>
<sequence length="108" mass="11291">MTWACETVSANQMSTAPAMKLFAFALFAFVATAFALKNDAATSDDSQDIVDSGDGDYDEDDAAVDAGAEFFASLDEDEQAAVLAYVADQLNDDDGNDDASAAEVSRGN</sequence>
<evidence type="ECO:0000313" key="2">
    <source>
        <dbReference type="EMBL" id="KAF0709253.1"/>
    </source>
</evidence>
<organism evidence="3 4">
    <name type="scientific">Aphanomyces stellatus</name>
    <dbReference type="NCBI Taxonomy" id="120398"/>
    <lineage>
        <taxon>Eukaryota</taxon>
        <taxon>Sar</taxon>
        <taxon>Stramenopiles</taxon>
        <taxon>Oomycota</taxon>
        <taxon>Saprolegniomycetes</taxon>
        <taxon>Saprolegniales</taxon>
        <taxon>Verrucalvaceae</taxon>
        <taxon>Aphanomyces</taxon>
    </lineage>
</organism>
<keyword evidence="4" id="KW-1185">Reference proteome</keyword>